<keyword evidence="2" id="KW-0547">Nucleotide-binding</keyword>
<keyword evidence="1" id="KW-0472">Membrane</keyword>
<evidence type="ECO:0000313" key="5">
    <source>
        <dbReference type="EMBL" id="TPG29281.1"/>
    </source>
</evidence>
<dbReference type="Gene3D" id="3.40.50.300">
    <property type="entry name" value="P-loop containing nucleotide triphosphate hydrolases"/>
    <property type="match status" value="1"/>
</dbReference>
<feature type="domain" description="AAA+ ATPase" evidence="4">
    <location>
        <begin position="34"/>
        <end position="204"/>
    </location>
</feature>
<dbReference type="GO" id="GO:0016887">
    <property type="term" value="F:ATP hydrolysis activity"/>
    <property type="evidence" value="ECO:0007669"/>
    <property type="project" value="InterPro"/>
</dbReference>
<evidence type="ECO:0000256" key="3">
    <source>
        <dbReference type="ARBA" id="ARBA00022840"/>
    </source>
</evidence>
<evidence type="ECO:0000259" key="4">
    <source>
        <dbReference type="SMART" id="SM00382"/>
    </source>
</evidence>
<organism evidence="5 6">
    <name type="scientific">Variovorax guangxiensis</name>
    <dbReference type="NCBI Taxonomy" id="1775474"/>
    <lineage>
        <taxon>Bacteria</taxon>
        <taxon>Pseudomonadati</taxon>
        <taxon>Pseudomonadota</taxon>
        <taxon>Betaproteobacteria</taxon>
        <taxon>Burkholderiales</taxon>
        <taxon>Comamonadaceae</taxon>
        <taxon>Variovorax</taxon>
    </lineage>
</organism>
<dbReference type="PANTHER" id="PTHR43158:SF2">
    <property type="entry name" value="SKFA PEPTIDE EXPORT ATP-BINDING PROTEIN SKFE"/>
    <property type="match status" value="1"/>
</dbReference>
<evidence type="ECO:0000313" key="6">
    <source>
        <dbReference type="Proteomes" id="UP000319212"/>
    </source>
</evidence>
<evidence type="ECO:0000256" key="2">
    <source>
        <dbReference type="ARBA" id="ARBA00022741"/>
    </source>
</evidence>
<dbReference type="GO" id="GO:0005524">
    <property type="term" value="F:ATP binding"/>
    <property type="evidence" value="ECO:0007669"/>
    <property type="project" value="UniProtKB-KW"/>
</dbReference>
<dbReference type="Proteomes" id="UP000319212">
    <property type="component" value="Unassembled WGS sequence"/>
</dbReference>
<dbReference type="InterPro" id="IPR003593">
    <property type="entry name" value="AAA+_ATPase"/>
</dbReference>
<comment type="caution">
    <text evidence="5">The sequence shown here is derived from an EMBL/GenBank/DDBJ whole genome shotgun (WGS) entry which is preliminary data.</text>
</comment>
<dbReference type="EMBL" id="RCZI01000002">
    <property type="protein sequence ID" value="TPG29281.1"/>
    <property type="molecule type" value="Genomic_DNA"/>
</dbReference>
<evidence type="ECO:0000256" key="1">
    <source>
        <dbReference type="ARBA" id="ARBA00022475"/>
    </source>
</evidence>
<dbReference type="InterPro" id="IPR027417">
    <property type="entry name" value="P-loop_NTPase"/>
</dbReference>
<keyword evidence="1" id="KW-1003">Cell membrane</keyword>
<dbReference type="SMART" id="SM00382">
    <property type="entry name" value="AAA"/>
    <property type="match status" value="1"/>
</dbReference>
<accession>A0A502DYC1</accession>
<dbReference type="AlphaFoldDB" id="A0A502DYC1"/>
<dbReference type="SUPFAM" id="SSF52540">
    <property type="entry name" value="P-loop containing nucleoside triphosphate hydrolases"/>
    <property type="match status" value="1"/>
</dbReference>
<dbReference type="OrthoDB" id="8772152at2"/>
<sequence>MNTARTPGILHIDSLRVGYPYAPPIVDGWSATLGPGVTLLHGDTGSGKSTLLRAWAGVHPAAGRLTLAGTPLDRDPEGYQRHVFFVDPSTDTFDEVTARACTDALTQADAGFDAPRWNALVEGFSLAPHLDKKMHMLSTGSKRKVWLAAALSANRALTLLDEPTGGLDAGSMRCLWRALADIAATAERAVVVASGEHVDAVPLAATIALPLR</sequence>
<dbReference type="RefSeq" id="WP_140841651.1">
    <property type="nucleotide sequence ID" value="NZ_RCZI01000002.1"/>
</dbReference>
<protein>
    <submittedName>
        <fullName evidence="5">ATP-binding cassette domain-containing protein</fullName>
    </submittedName>
</protein>
<dbReference type="InterPro" id="IPR003439">
    <property type="entry name" value="ABC_transporter-like_ATP-bd"/>
</dbReference>
<keyword evidence="3 5" id="KW-0067">ATP-binding</keyword>
<dbReference type="Pfam" id="PF00005">
    <property type="entry name" value="ABC_tran"/>
    <property type="match status" value="1"/>
</dbReference>
<reference evidence="5 6" key="1">
    <citation type="journal article" date="2019" name="Environ. Microbiol.">
        <title>Species interactions and distinct microbial communities in high Arctic permafrost affected cryosols are associated with the CH4 and CO2 gas fluxes.</title>
        <authorList>
            <person name="Altshuler I."/>
            <person name="Hamel J."/>
            <person name="Turney S."/>
            <person name="Magnuson E."/>
            <person name="Levesque R."/>
            <person name="Greer C."/>
            <person name="Whyte L.G."/>
        </authorList>
    </citation>
    <scope>NUCLEOTIDE SEQUENCE [LARGE SCALE GENOMIC DNA]</scope>
    <source>
        <strain evidence="5 6">S06.C</strain>
    </source>
</reference>
<name>A0A502DYC1_9BURK</name>
<dbReference type="PANTHER" id="PTHR43158">
    <property type="entry name" value="SKFA PEPTIDE EXPORT ATP-BINDING PROTEIN SKFE"/>
    <property type="match status" value="1"/>
</dbReference>
<proteinExistence type="predicted"/>
<gene>
    <name evidence="5" type="ORF">EAH82_11095</name>
</gene>